<evidence type="ECO:0008006" key="10">
    <source>
        <dbReference type="Google" id="ProtNLM"/>
    </source>
</evidence>
<accession>A0AA39I1D2</accession>
<keyword evidence="1" id="KW-0479">Metal-binding</keyword>
<dbReference type="InterPro" id="IPR011011">
    <property type="entry name" value="Znf_FYVE_PHD"/>
</dbReference>
<gene>
    <name evidence="8" type="ORF">QR680_012235</name>
</gene>
<keyword evidence="2 4" id="KW-0863">Zinc-finger</keyword>
<feature type="domain" description="PHD-type" evidence="6">
    <location>
        <begin position="197"/>
        <end position="247"/>
    </location>
</feature>
<dbReference type="PROSITE" id="PS01359">
    <property type="entry name" value="ZF_PHD_1"/>
    <property type="match status" value="1"/>
</dbReference>
<feature type="compositionally biased region" description="Low complexity" evidence="5">
    <location>
        <begin position="648"/>
        <end position="658"/>
    </location>
</feature>
<dbReference type="InterPro" id="IPR019786">
    <property type="entry name" value="Zinc_finger_PHD-type_CS"/>
</dbReference>
<dbReference type="Pfam" id="PF13832">
    <property type="entry name" value="zf-HC5HC2H_2"/>
    <property type="match status" value="1"/>
</dbReference>
<dbReference type="EMBL" id="JAUCMV010000002">
    <property type="protein sequence ID" value="KAK0415990.1"/>
    <property type="molecule type" value="Genomic_DNA"/>
</dbReference>
<feature type="region of interest" description="Disordered" evidence="5">
    <location>
        <begin position="1"/>
        <end position="40"/>
    </location>
</feature>
<dbReference type="Gene3D" id="3.30.40.10">
    <property type="entry name" value="Zinc/RING finger domain, C3HC4 (zinc finger)"/>
    <property type="match status" value="2"/>
</dbReference>
<evidence type="ECO:0000313" key="8">
    <source>
        <dbReference type="EMBL" id="KAK0415990.1"/>
    </source>
</evidence>
<evidence type="ECO:0000256" key="1">
    <source>
        <dbReference type="ARBA" id="ARBA00022723"/>
    </source>
</evidence>
<evidence type="ECO:0000256" key="3">
    <source>
        <dbReference type="ARBA" id="ARBA00022833"/>
    </source>
</evidence>
<feature type="compositionally biased region" description="Low complexity" evidence="5">
    <location>
        <begin position="574"/>
        <end position="585"/>
    </location>
</feature>
<dbReference type="PROSITE" id="PS51805">
    <property type="entry name" value="EPHD"/>
    <property type="match status" value="1"/>
</dbReference>
<dbReference type="PANTHER" id="PTHR13793">
    <property type="entry name" value="PHD FINGER PROTEINS"/>
    <property type="match status" value="1"/>
</dbReference>
<evidence type="ECO:0000256" key="4">
    <source>
        <dbReference type="PROSITE-ProRule" id="PRU00146"/>
    </source>
</evidence>
<feature type="domain" description="PHD-type" evidence="7">
    <location>
        <begin position="251"/>
        <end position="367"/>
    </location>
</feature>
<dbReference type="Proteomes" id="UP001175271">
    <property type="component" value="Unassembled WGS sequence"/>
</dbReference>
<dbReference type="AlphaFoldDB" id="A0AA39I1D2"/>
<dbReference type="Pfam" id="PF13831">
    <property type="entry name" value="PHD_2"/>
    <property type="match status" value="1"/>
</dbReference>
<dbReference type="CDD" id="cd15492">
    <property type="entry name" value="PHD_BRPF_JADE_like"/>
    <property type="match status" value="1"/>
</dbReference>
<keyword evidence="3" id="KW-0862">Zinc</keyword>
<evidence type="ECO:0000256" key="5">
    <source>
        <dbReference type="SAM" id="MobiDB-lite"/>
    </source>
</evidence>
<sequence length="795" mass="89481">MSSKNAKSGKRRNKKNVDDVAHKRERPKKDPDEKNAASSEVYRTDLIQSIRNEVQLVEGDAPLIPVQDKWKEEWNHGVQVCVNDRVDPPPSLQPVDNPYPEDYCMPTNRVVCYPNNHWEDDKDYEMTTVPPRMYYSSGEVDASWVKLVNEKRRAKRLPQITIENVYEVLNMLEFECYQNTHFELLQPLRNIEIDDEDAACDVCRGKESDPDDEIVFCDGCNLSVHQSCYGLLSIPSHDWLCTCCALRYGKQTRCVLCPNLGGAMKCTADGTLWAHVACALWMPEVRFIDVDRREPISNINDIRRERLQMRCSVCDLKEGACIQCTAKNCHTSFHVVCGYRANLTLRIDNDAEDVDGVRMVALCRKHSALEAKHGSVGLRSIENSTEPEGSEDGKPDNVALDELERYFPLYVSIDKVIEKTKLDSDVVKDIAAFWMCKRKANDRKPLIREPVGIDVSENVRSDCHPSTLDQKIQRIIAQRGNMERARNLCYQLGQREKKKNALIQNRIDVFDKTMEMLTKPTIPFNMRSLRKMGLFPRLSSLEPSTNTSATMTPVASQTSLAAVLPPAPPAFLLPVTPSTSSASSEIPEKAEEKEEVENAKTPRSRKRPFRKAFSPPKETKNPTSVERKRRAKSTVPTKEEPVEEPDVTTRVLRSGGLRSPPPLPLASPPKSPGKGPKLKTRNGLISPPRNSLPQIVSASPLKLHRGEYVSPRNGVMLKNTVIVSPGHRSKISPSQGSIPLRRTARRSAGTPLSPPMLSPRSGRKHSMDLKSSPNKKRPDITPSRRVLRQKLINGN</sequence>
<dbReference type="PANTHER" id="PTHR13793:SF160">
    <property type="entry name" value="PHD FINGER PROTEIN RHINOCEROS"/>
    <property type="match status" value="1"/>
</dbReference>
<evidence type="ECO:0000313" key="9">
    <source>
        <dbReference type="Proteomes" id="UP001175271"/>
    </source>
</evidence>
<feature type="region of interest" description="Disordered" evidence="5">
    <location>
        <begin position="726"/>
        <end position="795"/>
    </location>
</feature>
<proteinExistence type="predicted"/>
<feature type="compositionally biased region" description="Basic and acidic residues" evidence="5">
    <location>
        <begin position="586"/>
        <end position="600"/>
    </location>
</feature>
<dbReference type="InterPro" id="IPR050701">
    <property type="entry name" value="Histone_Mod_Regulator"/>
</dbReference>
<protein>
    <recommendedName>
        <fullName evidence="10">PHD-type domain-containing protein</fullName>
    </recommendedName>
</protein>
<dbReference type="InterPro" id="IPR001965">
    <property type="entry name" value="Znf_PHD"/>
</dbReference>
<feature type="compositionally biased region" description="Basic and acidic residues" evidence="5">
    <location>
        <begin position="15"/>
        <end position="35"/>
    </location>
</feature>
<dbReference type="InterPro" id="IPR019787">
    <property type="entry name" value="Znf_PHD-finger"/>
</dbReference>
<dbReference type="InterPro" id="IPR034732">
    <property type="entry name" value="EPHD"/>
</dbReference>
<comment type="caution">
    <text evidence="8">The sequence shown here is derived from an EMBL/GenBank/DDBJ whole genome shotgun (WGS) entry which is preliminary data.</text>
</comment>
<name>A0AA39I1D2_9BILA</name>
<organism evidence="8 9">
    <name type="scientific">Steinernema hermaphroditum</name>
    <dbReference type="NCBI Taxonomy" id="289476"/>
    <lineage>
        <taxon>Eukaryota</taxon>
        <taxon>Metazoa</taxon>
        <taxon>Ecdysozoa</taxon>
        <taxon>Nematoda</taxon>
        <taxon>Chromadorea</taxon>
        <taxon>Rhabditida</taxon>
        <taxon>Tylenchina</taxon>
        <taxon>Panagrolaimomorpha</taxon>
        <taxon>Strongyloidoidea</taxon>
        <taxon>Steinernematidae</taxon>
        <taxon>Steinernema</taxon>
    </lineage>
</organism>
<evidence type="ECO:0000256" key="2">
    <source>
        <dbReference type="ARBA" id="ARBA00022771"/>
    </source>
</evidence>
<dbReference type="PROSITE" id="PS50016">
    <property type="entry name" value="ZF_PHD_2"/>
    <property type="match status" value="1"/>
</dbReference>
<keyword evidence="9" id="KW-1185">Reference proteome</keyword>
<evidence type="ECO:0000259" key="6">
    <source>
        <dbReference type="PROSITE" id="PS50016"/>
    </source>
</evidence>
<feature type="compositionally biased region" description="Pro residues" evidence="5">
    <location>
        <begin position="659"/>
        <end position="671"/>
    </location>
</feature>
<dbReference type="GO" id="GO:0008270">
    <property type="term" value="F:zinc ion binding"/>
    <property type="evidence" value="ECO:0007669"/>
    <property type="project" value="UniProtKB-KW"/>
</dbReference>
<dbReference type="SMART" id="SM00249">
    <property type="entry name" value="PHD"/>
    <property type="match status" value="2"/>
</dbReference>
<evidence type="ECO:0000259" key="7">
    <source>
        <dbReference type="PROSITE" id="PS51805"/>
    </source>
</evidence>
<dbReference type="InterPro" id="IPR013083">
    <property type="entry name" value="Znf_RING/FYVE/PHD"/>
</dbReference>
<dbReference type="SUPFAM" id="SSF57903">
    <property type="entry name" value="FYVE/PHD zinc finger"/>
    <property type="match status" value="1"/>
</dbReference>
<feature type="region of interest" description="Disordered" evidence="5">
    <location>
        <begin position="574"/>
        <end position="697"/>
    </location>
</feature>
<reference evidence="8" key="1">
    <citation type="submission" date="2023-06" db="EMBL/GenBank/DDBJ databases">
        <title>Genomic analysis of the entomopathogenic nematode Steinernema hermaphroditum.</title>
        <authorList>
            <person name="Schwarz E.M."/>
            <person name="Heppert J.K."/>
            <person name="Baniya A."/>
            <person name="Schwartz H.T."/>
            <person name="Tan C.-H."/>
            <person name="Antoshechkin I."/>
            <person name="Sternberg P.W."/>
            <person name="Goodrich-Blair H."/>
            <person name="Dillman A.R."/>
        </authorList>
    </citation>
    <scope>NUCLEOTIDE SEQUENCE</scope>
    <source>
        <strain evidence="8">PS9179</strain>
        <tissue evidence="8">Whole animal</tissue>
    </source>
</reference>
<feature type="compositionally biased region" description="Polar residues" evidence="5">
    <location>
        <begin position="688"/>
        <end position="697"/>
    </location>
</feature>
<dbReference type="GO" id="GO:0006357">
    <property type="term" value="P:regulation of transcription by RNA polymerase II"/>
    <property type="evidence" value="ECO:0007669"/>
    <property type="project" value="TreeGrafter"/>
</dbReference>